<dbReference type="Proteomes" id="UP000695562">
    <property type="component" value="Unassembled WGS sequence"/>
</dbReference>
<dbReference type="EMBL" id="AJWJ01000682">
    <property type="protein sequence ID" value="KAF2069345.1"/>
    <property type="molecule type" value="Genomic_DNA"/>
</dbReference>
<keyword evidence="3" id="KW-1185">Reference proteome</keyword>
<evidence type="ECO:0000313" key="3">
    <source>
        <dbReference type="Proteomes" id="UP000695562"/>
    </source>
</evidence>
<evidence type="ECO:0000256" key="1">
    <source>
        <dbReference type="SAM" id="MobiDB-lite"/>
    </source>
</evidence>
<proteinExistence type="predicted"/>
<name>A0A8J4UW52_9MYCE</name>
<protein>
    <submittedName>
        <fullName evidence="2">Uncharacterized protein</fullName>
    </submittedName>
</protein>
<reference evidence="2" key="1">
    <citation type="submission" date="2020-01" db="EMBL/GenBank/DDBJ databases">
        <title>Development of genomics and gene disruption for Polysphondylium violaceum indicates a role for the polyketide synthase stlB in stalk morphogenesis.</title>
        <authorList>
            <person name="Narita B."/>
            <person name="Kawabe Y."/>
            <person name="Kin K."/>
            <person name="Saito T."/>
            <person name="Gibbs R."/>
            <person name="Kuspa A."/>
            <person name="Muzny D."/>
            <person name="Queller D."/>
            <person name="Richards S."/>
            <person name="Strassman J."/>
            <person name="Sucgang R."/>
            <person name="Worley K."/>
            <person name="Schaap P."/>
        </authorList>
    </citation>
    <scope>NUCLEOTIDE SEQUENCE</scope>
    <source>
        <strain evidence="2">QSvi11</strain>
    </source>
</reference>
<feature type="region of interest" description="Disordered" evidence="1">
    <location>
        <begin position="41"/>
        <end position="91"/>
    </location>
</feature>
<evidence type="ECO:0000313" key="2">
    <source>
        <dbReference type="EMBL" id="KAF2069345.1"/>
    </source>
</evidence>
<comment type="caution">
    <text evidence="2">The sequence shown here is derived from an EMBL/GenBank/DDBJ whole genome shotgun (WGS) entry which is preliminary data.</text>
</comment>
<accession>A0A8J4UW52</accession>
<sequence length="91" mass="10263">MAVATQERATRTLYLVDGLPAAMQEVAEMVKRLSQQDVGHSYDLDFETEDPRPHDPSWAARSQINHPISRHSHPHLPKPHQPVPTSRPPKA</sequence>
<dbReference type="AlphaFoldDB" id="A0A8J4UW52"/>
<feature type="compositionally biased region" description="Basic residues" evidence="1">
    <location>
        <begin position="68"/>
        <end position="78"/>
    </location>
</feature>
<feature type="compositionally biased region" description="Pro residues" evidence="1">
    <location>
        <begin position="79"/>
        <end position="91"/>
    </location>
</feature>
<gene>
    <name evidence="2" type="ORF">CYY_009336</name>
</gene>
<organism evidence="2 3">
    <name type="scientific">Polysphondylium violaceum</name>
    <dbReference type="NCBI Taxonomy" id="133409"/>
    <lineage>
        <taxon>Eukaryota</taxon>
        <taxon>Amoebozoa</taxon>
        <taxon>Evosea</taxon>
        <taxon>Eumycetozoa</taxon>
        <taxon>Dictyostelia</taxon>
        <taxon>Dictyosteliales</taxon>
        <taxon>Dictyosteliaceae</taxon>
        <taxon>Polysphondylium</taxon>
    </lineage>
</organism>